<accession>A0ABS8AB18</accession>
<evidence type="ECO:0000313" key="1">
    <source>
        <dbReference type="EMBL" id="MCB2377588.1"/>
    </source>
</evidence>
<name>A0ABS8AB18_9BACT</name>
<dbReference type="Gene3D" id="3.90.1150.30">
    <property type="match status" value="1"/>
</dbReference>
<dbReference type="EMBL" id="JAJADQ010000004">
    <property type="protein sequence ID" value="MCB2377588.1"/>
    <property type="molecule type" value="Genomic_DNA"/>
</dbReference>
<evidence type="ECO:0000313" key="2">
    <source>
        <dbReference type="Proteomes" id="UP001165297"/>
    </source>
</evidence>
<sequence>MTVAELQTICHTHAGITEEIKWDDHLCFCMGEKIFLVTSPDSFPVSATFKARGEEFEELLAQTGFTAHRYLGRHQWVHLDDIRRLDAARWQHYIGESYQLIVAKLPARVRKALSA</sequence>
<gene>
    <name evidence="1" type="ORF">LGH70_08340</name>
</gene>
<dbReference type="SUPFAM" id="SSF142906">
    <property type="entry name" value="YjbR-like"/>
    <property type="match status" value="1"/>
</dbReference>
<dbReference type="Pfam" id="PF04237">
    <property type="entry name" value="YjbR"/>
    <property type="match status" value="1"/>
</dbReference>
<dbReference type="GO" id="GO:0003677">
    <property type="term" value="F:DNA binding"/>
    <property type="evidence" value="ECO:0007669"/>
    <property type="project" value="UniProtKB-KW"/>
</dbReference>
<proteinExistence type="predicted"/>
<dbReference type="PANTHER" id="PTHR35145">
    <property type="entry name" value="CYTOPLASMIC PROTEIN-RELATED"/>
    <property type="match status" value="1"/>
</dbReference>
<dbReference type="InterPro" id="IPR007351">
    <property type="entry name" value="YjbR"/>
</dbReference>
<reference evidence="1" key="1">
    <citation type="submission" date="2021-10" db="EMBL/GenBank/DDBJ databases">
        <authorList>
            <person name="Dean J.D."/>
            <person name="Kim M.K."/>
            <person name="Newey C.N."/>
            <person name="Stoker T.S."/>
            <person name="Thompson D.W."/>
            <person name="Grose J.H."/>
        </authorList>
    </citation>
    <scope>NUCLEOTIDE SEQUENCE</scope>
    <source>
        <strain evidence="1">BT635</strain>
    </source>
</reference>
<keyword evidence="2" id="KW-1185">Reference proteome</keyword>
<dbReference type="Proteomes" id="UP001165297">
    <property type="component" value="Unassembled WGS sequence"/>
</dbReference>
<dbReference type="PANTHER" id="PTHR35145:SF1">
    <property type="entry name" value="CYTOPLASMIC PROTEIN"/>
    <property type="match status" value="1"/>
</dbReference>
<protein>
    <submittedName>
        <fullName evidence="1">MmcQ/YjbR family DNA-binding protein</fullName>
    </submittedName>
</protein>
<dbReference type="InterPro" id="IPR058532">
    <property type="entry name" value="YjbR/MT2646/Rv2570-like"/>
</dbReference>
<dbReference type="InterPro" id="IPR038056">
    <property type="entry name" value="YjbR-like_sf"/>
</dbReference>
<comment type="caution">
    <text evidence="1">The sequence shown here is derived from an EMBL/GenBank/DDBJ whole genome shotgun (WGS) entry which is preliminary data.</text>
</comment>
<keyword evidence="1" id="KW-0238">DNA-binding</keyword>
<organism evidence="1 2">
    <name type="scientific">Hymenobacter nitidus</name>
    <dbReference type="NCBI Taxonomy" id="2880929"/>
    <lineage>
        <taxon>Bacteria</taxon>
        <taxon>Pseudomonadati</taxon>
        <taxon>Bacteroidota</taxon>
        <taxon>Cytophagia</taxon>
        <taxon>Cytophagales</taxon>
        <taxon>Hymenobacteraceae</taxon>
        <taxon>Hymenobacter</taxon>
    </lineage>
</organism>
<dbReference type="RefSeq" id="WP_226184721.1">
    <property type="nucleotide sequence ID" value="NZ_JAJADQ010000004.1"/>
</dbReference>